<feature type="region of interest" description="Disordered" evidence="5">
    <location>
        <begin position="248"/>
        <end position="312"/>
    </location>
</feature>
<evidence type="ECO:0000256" key="2">
    <source>
        <dbReference type="ARBA" id="ARBA00022833"/>
    </source>
</evidence>
<dbReference type="RefSeq" id="XP_012697122.2">
    <property type="nucleotide sequence ID" value="XM_012841668.3"/>
</dbReference>
<feature type="compositionally biased region" description="Basic and acidic residues" evidence="5">
    <location>
        <begin position="624"/>
        <end position="634"/>
    </location>
</feature>
<gene>
    <name evidence="8" type="primary">lima1a</name>
</gene>
<feature type="compositionally biased region" description="Acidic residues" evidence="5">
    <location>
        <begin position="610"/>
        <end position="623"/>
    </location>
</feature>
<dbReference type="SUPFAM" id="SSF57716">
    <property type="entry name" value="Glucocorticoid receptor-like (DNA-binding domain)"/>
    <property type="match status" value="2"/>
</dbReference>
<feature type="compositionally biased region" description="Low complexity" evidence="5">
    <location>
        <begin position="131"/>
        <end position="148"/>
    </location>
</feature>
<feature type="compositionally biased region" description="Polar residues" evidence="5">
    <location>
        <begin position="248"/>
        <end position="267"/>
    </location>
</feature>
<dbReference type="OrthoDB" id="6129702at2759"/>
<name>A0A6P3WFG5_CLUHA</name>
<feature type="compositionally biased region" description="Acidic residues" evidence="5">
    <location>
        <begin position="635"/>
        <end position="654"/>
    </location>
</feature>
<feature type="compositionally biased region" description="Polar residues" evidence="5">
    <location>
        <begin position="564"/>
        <end position="579"/>
    </location>
</feature>
<dbReference type="GeneID" id="105912683"/>
<accession>A0A6P3WFG5</accession>
<organism evidence="7 8">
    <name type="scientific">Clupea harengus</name>
    <name type="common">Atlantic herring</name>
    <dbReference type="NCBI Taxonomy" id="7950"/>
    <lineage>
        <taxon>Eukaryota</taxon>
        <taxon>Metazoa</taxon>
        <taxon>Chordata</taxon>
        <taxon>Craniata</taxon>
        <taxon>Vertebrata</taxon>
        <taxon>Euteleostomi</taxon>
        <taxon>Actinopterygii</taxon>
        <taxon>Neopterygii</taxon>
        <taxon>Teleostei</taxon>
        <taxon>Clupei</taxon>
        <taxon>Clupeiformes</taxon>
        <taxon>Clupeoidei</taxon>
        <taxon>Clupeidae</taxon>
        <taxon>Clupea</taxon>
    </lineage>
</organism>
<feature type="region of interest" description="Disordered" evidence="5">
    <location>
        <begin position="191"/>
        <end position="224"/>
    </location>
</feature>
<feature type="compositionally biased region" description="Acidic residues" evidence="5">
    <location>
        <begin position="154"/>
        <end position="164"/>
    </location>
</feature>
<evidence type="ECO:0000313" key="8">
    <source>
        <dbReference type="RefSeq" id="XP_012697122.2"/>
    </source>
</evidence>
<keyword evidence="7" id="KW-1185">Reference proteome</keyword>
<dbReference type="PROSITE" id="PS00478">
    <property type="entry name" value="LIM_DOMAIN_1"/>
    <property type="match status" value="1"/>
</dbReference>
<feature type="region of interest" description="Disordered" evidence="5">
    <location>
        <begin position="511"/>
        <end position="703"/>
    </location>
</feature>
<protein>
    <submittedName>
        <fullName evidence="8">LIM domain and actin-binding protein 1a isoform X1</fullName>
    </submittedName>
</protein>
<keyword evidence="1 4" id="KW-0479">Metal-binding</keyword>
<dbReference type="KEGG" id="char:105912683"/>
<dbReference type="PROSITE" id="PS50023">
    <property type="entry name" value="LIM_DOMAIN_2"/>
    <property type="match status" value="1"/>
</dbReference>
<feature type="compositionally biased region" description="Acidic residues" evidence="5">
    <location>
        <begin position="688"/>
        <end position="701"/>
    </location>
</feature>
<feature type="compositionally biased region" description="Polar residues" evidence="5">
    <location>
        <begin position="93"/>
        <end position="111"/>
    </location>
</feature>
<reference evidence="8" key="1">
    <citation type="submission" date="2025-08" db="UniProtKB">
        <authorList>
            <consortium name="RefSeq"/>
        </authorList>
    </citation>
    <scope>IDENTIFICATION</scope>
</reference>
<feature type="compositionally biased region" description="Polar residues" evidence="5">
    <location>
        <begin position="119"/>
        <end position="130"/>
    </location>
</feature>
<dbReference type="PANTHER" id="PTHR24206">
    <property type="entry name" value="OS06G0237300 PROTEIN"/>
    <property type="match status" value="1"/>
</dbReference>
<evidence type="ECO:0000259" key="6">
    <source>
        <dbReference type="PROSITE" id="PS50023"/>
    </source>
</evidence>
<feature type="region of interest" description="Disordered" evidence="5">
    <location>
        <begin position="54"/>
        <end position="178"/>
    </location>
</feature>
<evidence type="ECO:0000313" key="7">
    <source>
        <dbReference type="Proteomes" id="UP000515152"/>
    </source>
</evidence>
<dbReference type="CDD" id="cd09485">
    <property type="entry name" value="LIM_Eplin_alpha_beta"/>
    <property type="match status" value="1"/>
</dbReference>
<dbReference type="InterPro" id="IPR001781">
    <property type="entry name" value="Znf_LIM"/>
</dbReference>
<dbReference type="AlphaFoldDB" id="A0A6P3WFG5"/>
<proteinExistence type="predicted"/>
<evidence type="ECO:0000256" key="1">
    <source>
        <dbReference type="ARBA" id="ARBA00022723"/>
    </source>
</evidence>
<evidence type="ECO:0000256" key="5">
    <source>
        <dbReference type="SAM" id="MobiDB-lite"/>
    </source>
</evidence>
<feature type="compositionally biased region" description="Polar residues" evidence="5">
    <location>
        <begin position="283"/>
        <end position="311"/>
    </location>
</feature>
<feature type="domain" description="LIM zinc-binding" evidence="6">
    <location>
        <begin position="322"/>
        <end position="382"/>
    </location>
</feature>
<feature type="compositionally biased region" description="Basic and acidic residues" evidence="5">
    <location>
        <begin position="191"/>
        <end position="204"/>
    </location>
</feature>
<dbReference type="CTD" id="64000"/>
<dbReference type="FunFam" id="2.10.110.10:FF:000002">
    <property type="entry name" value="LIM domain and actin-binding 1"/>
    <property type="match status" value="1"/>
</dbReference>
<dbReference type="InterPro" id="IPR028740">
    <property type="entry name" value="EPLIN_Lim_dom"/>
</dbReference>
<sequence length="721" mass="79323">MATESFQRRQWASKSVRITAKELSIVGRNTAIAERFNKYQKAAEETNIEKKKTVLENLSSTPRGGNLSALKKRWEQPSLTPATYPHTRPSEPTPSCRQPQKTADTTLSSEPVQAEDASSKTTTTTVSQALPTDAPTDPAVVVPVPQDPQHQEESAMENQEEQEALEPATVPGVAIEKPNVPLTSLKKMFEKGENMQNKVPKEPVRMGASSSMPENMHLQIGDKEKVETTPLRDRMAIYQAAVSKQDVFTTPTRTNDSLDTEQRTYSGKQKENVPPSIVEISVSEPNSRKGSSTDSNAGTAPSSPHDASQPKSLKKFNLPARETCVMCQKTVYPLERLVANQHVYHNTCFRCAHCNTKLSLGNYASLHSNVYCKPHFCQLFKAKGNYDEGFGHRPHKELWEGAAKGTPEEQPKVASPADHIISPTVEESPLAKVNVLAATLETRSLYGSLEKAASGSVERLAETRRLKISWPPRADDACDGGAAAQEVSGSLGLTPENSPVVRSVLAKWPPEGDALSPAPSPELSGLQRSSSLRERSLPFSLTPTTAVPQVPEDACFSKPEPPVQQASGDGQEETSSTQSPDDEDMPLSETACRGDLEEELKEEERTLTREEEEEEEEEDLASDGEERGSDREELGSDDDEELGAERGDDDDELPSPECQFSQMDSTPPASPSAELQENRASQDVGFWEGEEAEEDQEEVSVEDLIKRNRHYEEEEEEEQDN</sequence>
<dbReference type="Gene3D" id="2.10.110.10">
    <property type="entry name" value="Cysteine Rich Protein"/>
    <property type="match status" value="1"/>
</dbReference>
<dbReference type="Proteomes" id="UP000515152">
    <property type="component" value="Chromosome 4"/>
</dbReference>
<dbReference type="SMART" id="SM00132">
    <property type="entry name" value="LIM"/>
    <property type="match status" value="1"/>
</dbReference>
<keyword evidence="2 4" id="KW-0862">Zinc</keyword>
<evidence type="ECO:0000256" key="4">
    <source>
        <dbReference type="PROSITE-ProRule" id="PRU00125"/>
    </source>
</evidence>
<feature type="compositionally biased region" description="Polar residues" evidence="5">
    <location>
        <begin position="658"/>
        <end position="681"/>
    </location>
</feature>
<evidence type="ECO:0000256" key="3">
    <source>
        <dbReference type="ARBA" id="ARBA00023038"/>
    </source>
</evidence>
<dbReference type="GO" id="GO:0046872">
    <property type="term" value="F:metal ion binding"/>
    <property type="evidence" value="ECO:0007669"/>
    <property type="project" value="UniProtKB-KW"/>
</dbReference>
<keyword evidence="3 4" id="KW-0440">LIM domain</keyword>
<dbReference type="Pfam" id="PF00412">
    <property type="entry name" value="LIM"/>
    <property type="match status" value="1"/>
</dbReference>